<keyword evidence="7" id="KW-0804">Transcription</keyword>
<dbReference type="GO" id="GO:0000155">
    <property type="term" value="F:phosphorelay sensor kinase activity"/>
    <property type="evidence" value="ECO:0007669"/>
    <property type="project" value="InterPro"/>
</dbReference>
<dbReference type="Gene3D" id="1.10.287.130">
    <property type="match status" value="1"/>
</dbReference>
<evidence type="ECO:0000259" key="13">
    <source>
        <dbReference type="PROSITE" id="PS50109"/>
    </source>
</evidence>
<evidence type="ECO:0000313" key="15">
    <source>
        <dbReference type="EMBL" id="MBO8432853.1"/>
    </source>
</evidence>
<dbReference type="PROSITE" id="PS50109">
    <property type="entry name" value="HIS_KIN"/>
    <property type="match status" value="1"/>
</dbReference>
<dbReference type="Gene3D" id="1.25.40.10">
    <property type="entry name" value="Tetratricopeptide repeat domain"/>
    <property type="match status" value="3"/>
</dbReference>
<dbReference type="Pfam" id="PF12833">
    <property type="entry name" value="HTH_18"/>
    <property type="match status" value="1"/>
</dbReference>
<feature type="repeat" description="TPR" evidence="9">
    <location>
        <begin position="62"/>
        <end position="95"/>
    </location>
</feature>
<keyword evidence="6" id="KW-0805">Transcription regulation</keyword>
<feature type="domain" description="HTH araC/xylS-type" evidence="12">
    <location>
        <begin position="834"/>
        <end position="933"/>
    </location>
</feature>
<keyword evidence="5" id="KW-0418">Kinase</keyword>
<evidence type="ECO:0000256" key="11">
    <source>
        <dbReference type="SAM" id="Phobius"/>
    </source>
</evidence>
<dbReference type="SUPFAM" id="SSF55874">
    <property type="entry name" value="ATPase domain of HSP90 chaperone/DNA topoisomerase II/histidine kinase"/>
    <property type="match status" value="1"/>
</dbReference>
<dbReference type="InterPro" id="IPR004358">
    <property type="entry name" value="Sig_transdc_His_kin-like_C"/>
</dbReference>
<comment type="caution">
    <text evidence="15">The sequence shown here is derived from an EMBL/GenBank/DDBJ whole genome shotgun (WGS) entry which is preliminary data.</text>
</comment>
<protein>
    <recommendedName>
        <fullName evidence="2">histidine kinase</fullName>
        <ecNumber evidence="2">2.7.13.3</ecNumber>
    </recommendedName>
</protein>
<keyword evidence="9" id="KW-0802">TPR repeat</keyword>
<dbReference type="SMART" id="SM00387">
    <property type="entry name" value="HATPase_c"/>
    <property type="match status" value="1"/>
</dbReference>
<feature type="coiled-coil region" evidence="10">
    <location>
        <begin position="35"/>
        <end position="62"/>
    </location>
</feature>
<evidence type="ECO:0000256" key="9">
    <source>
        <dbReference type="PROSITE-ProRule" id="PRU00339"/>
    </source>
</evidence>
<keyword evidence="4" id="KW-0808">Transferase</keyword>
<comment type="catalytic activity">
    <reaction evidence="1">
        <text>ATP + protein L-histidine = ADP + protein N-phospho-L-histidine.</text>
        <dbReference type="EC" id="2.7.13.3"/>
    </reaction>
</comment>
<dbReference type="InterPro" id="IPR003594">
    <property type="entry name" value="HATPase_dom"/>
</dbReference>
<dbReference type="GO" id="GO:0003700">
    <property type="term" value="F:DNA-binding transcription factor activity"/>
    <property type="evidence" value="ECO:0007669"/>
    <property type="project" value="InterPro"/>
</dbReference>
<dbReference type="InterPro" id="IPR018060">
    <property type="entry name" value="HTH_AraC"/>
</dbReference>
<dbReference type="Pfam" id="PF00072">
    <property type="entry name" value="Response_reg"/>
    <property type="match status" value="1"/>
</dbReference>
<dbReference type="PROSITE" id="PS50110">
    <property type="entry name" value="RESPONSE_REGULATORY"/>
    <property type="match status" value="1"/>
</dbReference>
<reference evidence="15" key="2">
    <citation type="journal article" date="2021" name="PeerJ">
        <title>Extensive microbial diversity within the chicken gut microbiome revealed by metagenomics and culture.</title>
        <authorList>
            <person name="Gilroy R."/>
            <person name="Ravi A."/>
            <person name="Getino M."/>
            <person name="Pursley I."/>
            <person name="Horton D.L."/>
            <person name="Alikhan N.F."/>
            <person name="Baker D."/>
            <person name="Gharbi K."/>
            <person name="Hall N."/>
            <person name="Watson M."/>
            <person name="Adriaenssens E.M."/>
            <person name="Foster-Nyarko E."/>
            <person name="Jarju S."/>
            <person name="Secka A."/>
            <person name="Antonio M."/>
            <person name="Oren A."/>
            <person name="Chaudhuri R.R."/>
            <person name="La Ragione R."/>
            <person name="Hildebrand F."/>
            <person name="Pallen M.J."/>
        </authorList>
    </citation>
    <scope>NUCLEOTIDE SEQUENCE</scope>
    <source>
        <strain evidence="15">2889</strain>
    </source>
</reference>
<dbReference type="PANTHER" id="PTHR43547:SF2">
    <property type="entry name" value="HYBRID SIGNAL TRANSDUCTION HISTIDINE KINASE C"/>
    <property type="match status" value="1"/>
</dbReference>
<dbReference type="Proteomes" id="UP000823612">
    <property type="component" value="Unassembled WGS sequence"/>
</dbReference>
<sequence length="935" mass="105283">MIKAFILIILTLIISCNRHNENLSYDSRIKQIDSIVSANRDMDALNRLLSDYEENSDNAGRMVVMRELGKIYRDSSNFKTAIDYHEKALSLAKELNDTANIIYILNQLGTDFRRLGALDEAAVRHYDALSYCGKYSDRTSTRAQKNKVISLNGIGNIQLTLQNNDAAEKVFREALSGEKNLGSHLGQAINYANIGYVKESKGEIDSAWIYYRNSMEQNRLANSKLGISLCYDHFGRLSEQSGNWDEALKYYKNSYDLMYGDKDKWHWLESCLSLANVYLAIGQPVNANRYLNKSLQTATEINSWEHLAEVYRLKAVYEEKTGNYRASLENFKNYLAYTDSVSNEKNINLLNNLRVSYVTEKGNREKELVSQAYSIEQQKKKIILYFLITVILVSAAAISALIYALRVKEKMQNVIRKASLARQEFFTNVTHEFRTPLTVILGSAEELKSKSCSKEAAVEIDAISRQGQRLLILVNQLLDIAKVRSSIGKADWKTGNITVFIQMIVENIRPQAVKNIIELDYRADKKEVNMDFVPDFMYKIITNILSNALKFTPKRGRITISSSVLNNNIRISIDDTGCGIRAEDLPHVFEPFFQSGSCSGAGTGIGLALTKQMAEAMGGSIEVSSREGEGTSFVLTVPLKHGEKGFEKWIPDTVLNSTFNEASVVAEGAGVVNNDDVISKDMDIALVVEDNEDIARYIGNIIKDSYSVVYARNGREGILKAEEYVPDVIITDIMMPEYDGLEMIRDIRNSELLNHIPVIIVTAKSDDAHKLQGLDSGADAYLVKPFSPDELKLRICKLVGYRNMLRQKYSQILIGGKEISKEPDAPELEKNFLVKLNGIISSNISLSNLNSEMLAEKMFLSKSQLNRKVKFLTGMNTATYINQSRLAQAQIFLRDPEKSIGDIVLMCGFESSSYFTKLFKEKLGMTPSQYRKENS</sequence>
<dbReference type="PANTHER" id="PTHR43547">
    <property type="entry name" value="TWO-COMPONENT HISTIDINE KINASE"/>
    <property type="match status" value="1"/>
</dbReference>
<dbReference type="PROSITE" id="PS51257">
    <property type="entry name" value="PROKAR_LIPOPROTEIN"/>
    <property type="match status" value="1"/>
</dbReference>
<accession>A0A9D9DUC6</accession>
<dbReference type="CDD" id="cd00082">
    <property type="entry name" value="HisKA"/>
    <property type="match status" value="1"/>
</dbReference>
<feature type="domain" description="Response regulatory" evidence="14">
    <location>
        <begin position="684"/>
        <end position="799"/>
    </location>
</feature>
<dbReference type="EMBL" id="JADIMZ010000092">
    <property type="protein sequence ID" value="MBO8432853.1"/>
    <property type="molecule type" value="Genomic_DNA"/>
</dbReference>
<dbReference type="PROSITE" id="PS50005">
    <property type="entry name" value="TPR"/>
    <property type="match status" value="1"/>
</dbReference>
<dbReference type="Gene3D" id="3.40.50.2300">
    <property type="match status" value="1"/>
</dbReference>
<dbReference type="EC" id="2.7.13.3" evidence="2"/>
<dbReference type="Gene3D" id="3.30.565.10">
    <property type="entry name" value="Histidine kinase-like ATPase, C-terminal domain"/>
    <property type="match status" value="1"/>
</dbReference>
<keyword evidence="10" id="KW-0175">Coiled coil</keyword>
<feature type="modified residue" description="4-aspartylphosphate" evidence="8">
    <location>
        <position position="732"/>
    </location>
</feature>
<dbReference type="InterPro" id="IPR011990">
    <property type="entry name" value="TPR-like_helical_dom_sf"/>
</dbReference>
<dbReference type="PROSITE" id="PS01124">
    <property type="entry name" value="HTH_ARAC_FAMILY_2"/>
    <property type="match status" value="1"/>
</dbReference>
<dbReference type="SUPFAM" id="SSF52172">
    <property type="entry name" value="CheY-like"/>
    <property type="match status" value="1"/>
</dbReference>
<dbReference type="InterPro" id="IPR001789">
    <property type="entry name" value="Sig_transdc_resp-reg_receiver"/>
</dbReference>
<dbReference type="Pfam" id="PF13424">
    <property type="entry name" value="TPR_12"/>
    <property type="match status" value="1"/>
</dbReference>
<dbReference type="SUPFAM" id="SSF47384">
    <property type="entry name" value="Homodimeric domain of signal transducing histidine kinase"/>
    <property type="match status" value="1"/>
</dbReference>
<name>A0A9D9DUC6_9BACT</name>
<keyword evidence="3 8" id="KW-0597">Phosphoprotein</keyword>
<evidence type="ECO:0000259" key="12">
    <source>
        <dbReference type="PROSITE" id="PS01124"/>
    </source>
</evidence>
<dbReference type="Pfam" id="PF02518">
    <property type="entry name" value="HATPase_c"/>
    <property type="match status" value="1"/>
</dbReference>
<dbReference type="CDD" id="cd17574">
    <property type="entry name" value="REC_OmpR"/>
    <property type="match status" value="1"/>
</dbReference>
<dbReference type="InterPro" id="IPR005467">
    <property type="entry name" value="His_kinase_dom"/>
</dbReference>
<gene>
    <name evidence="15" type="ORF">IAB08_06125</name>
</gene>
<dbReference type="SMART" id="SM00028">
    <property type="entry name" value="TPR"/>
    <property type="match status" value="7"/>
</dbReference>
<feature type="transmembrane region" description="Helical" evidence="11">
    <location>
        <begin position="382"/>
        <end position="405"/>
    </location>
</feature>
<keyword evidence="11" id="KW-1133">Transmembrane helix</keyword>
<dbReference type="InterPro" id="IPR019734">
    <property type="entry name" value="TPR_rpt"/>
</dbReference>
<dbReference type="SMART" id="SM00388">
    <property type="entry name" value="HisKA"/>
    <property type="match status" value="1"/>
</dbReference>
<dbReference type="InterPro" id="IPR036097">
    <property type="entry name" value="HisK_dim/P_sf"/>
</dbReference>
<dbReference type="AlphaFoldDB" id="A0A9D9DUC6"/>
<evidence type="ECO:0000313" key="16">
    <source>
        <dbReference type="Proteomes" id="UP000823612"/>
    </source>
</evidence>
<keyword evidence="11" id="KW-0812">Transmembrane</keyword>
<keyword evidence="11" id="KW-0472">Membrane</keyword>
<dbReference type="Pfam" id="PF00512">
    <property type="entry name" value="HisKA"/>
    <property type="match status" value="1"/>
</dbReference>
<dbReference type="FunFam" id="3.30.565.10:FF:000006">
    <property type="entry name" value="Sensor histidine kinase WalK"/>
    <property type="match status" value="1"/>
</dbReference>
<evidence type="ECO:0000256" key="1">
    <source>
        <dbReference type="ARBA" id="ARBA00000085"/>
    </source>
</evidence>
<dbReference type="PRINTS" id="PR00344">
    <property type="entry name" value="BCTRLSENSOR"/>
</dbReference>
<dbReference type="InterPro" id="IPR011006">
    <property type="entry name" value="CheY-like_superfamily"/>
</dbReference>
<evidence type="ECO:0000256" key="5">
    <source>
        <dbReference type="ARBA" id="ARBA00022777"/>
    </source>
</evidence>
<dbReference type="Gene3D" id="1.10.10.60">
    <property type="entry name" value="Homeodomain-like"/>
    <property type="match status" value="1"/>
</dbReference>
<evidence type="ECO:0000256" key="7">
    <source>
        <dbReference type="ARBA" id="ARBA00023163"/>
    </source>
</evidence>
<evidence type="ECO:0000256" key="6">
    <source>
        <dbReference type="ARBA" id="ARBA00023015"/>
    </source>
</evidence>
<dbReference type="SMART" id="SM00448">
    <property type="entry name" value="REC"/>
    <property type="match status" value="1"/>
</dbReference>
<evidence type="ECO:0000256" key="10">
    <source>
        <dbReference type="SAM" id="Coils"/>
    </source>
</evidence>
<dbReference type="SUPFAM" id="SSF48452">
    <property type="entry name" value="TPR-like"/>
    <property type="match status" value="2"/>
</dbReference>
<dbReference type="Pfam" id="PF13176">
    <property type="entry name" value="TPR_7"/>
    <property type="match status" value="1"/>
</dbReference>
<reference evidence="15" key="1">
    <citation type="submission" date="2020-10" db="EMBL/GenBank/DDBJ databases">
        <authorList>
            <person name="Gilroy R."/>
        </authorList>
    </citation>
    <scope>NUCLEOTIDE SEQUENCE</scope>
    <source>
        <strain evidence="15">2889</strain>
    </source>
</reference>
<evidence type="ECO:0000256" key="4">
    <source>
        <dbReference type="ARBA" id="ARBA00022679"/>
    </source>
</evidence>
<dbReference type="SMART" id="SM00342">
    <property type="entry name" value="HTH_ARAC"/>
    <property type="match status" value="1"/>
</dbReference>
<dbReference type="InterPro" id="IPR036890">
    <property type="entry name" value="HATPase_C_sf"/>
</dbReference>
<dbReference type="InterPro" id="IPR009057">
    <property type="entry name" value="Homeodomain-like_sf"/>
</dbReference>
<proteinExistence type="predicted"/>
<evidence type="ECO:0000259" key="14">
    <source>
        <dbReference type="PROSITE" id="PS50110"/>
    </source>
</evidence>
<evidence type="ECO:0000256" key="3">
    <source>
        <dbReference type="ARBA" id="ARBA00022553"/>
    </source>
</evidence>
<evidence type="ECO:0000256" key="8">
    <source>
        <dbReference type="PROSITE-ProRule" id="PRU00169"/>
    </source>
</evidence>
<dbReference type="InterPro" id="IPR003661">
    <property type="entry name" value="HisK_dim/P_dom"/>
</dbReference>
<feature type="domain" description="Histidine kinase" evidence="13">
    <location>
        <begin position="428"/>
        <end position="641"/>
    </location>
</feature>
<dbReference type="GO" id="GO:0043565">
    <property type="term" value="F:sequence-specific DNA binding"/>
    <property type="evidence" value="ECO:0007669"/>
    <property type="project" value="InterPro"/>
</dbReference>
<organism evidence="15 16">
    <name type="scientific">Candidatus Pullibacteroides excrementavium</name>
    <dbReference type="NCBI Taxonomy" id="2840905"/>
    <lineage>
        <taxon>Bacteria</taxon>
        <taxon>Pseudomonadati</taxon>
        <taxon>Bacteroidota</taxon>
        <taxon>Bacteroidia</taxon>
        <taxon>Bacteroidales</taxon>
        <taxon>Candidatus Pullibacteroides</taxon>
    </lineage>
</organism>
<evidence type="ECO:0000256" key="2">
    <source>
        <dbReference type="ARBA" id="ARBA00012438"/>
    </source>
</evidence>
<dbReference type="SUPFAM" id="SSF46689">
    <property type="entry name" value="Homeodomain-like"/>
    <property type="match status" value="1"/>
</dbReference>